<reference evidence="2" key="1">
    <citation type="submission" date="2016-10" db="EMBL/GenBank/DDBJ databases">
        <authorList>
            <person name="Varghese N."/>
            <person name="Submissions S."/>
        </authorList>
    </citation>
    <scope>NUCLEOTIDE SEQUENCE [LARGE SCALE GENOMIC DNA]</scope>
    <source>
        <strain evidence="2">CGMCC 1.8704</strain>
    </source>
</reference>
<protein>
    <submittedName>
        <fullName evidence="1">A nuclease family of the HNH/ENDO VII superfamily with conserved AHH</fullName>
    </submittedName>
</protein>
<keyword evidence="2" id="KW-1185">Reference proteome</keyword>
<dbReference type="EMBL" id="FODN01000001">
    <property type="protein sequence ID" value="SEN72904.1"/>
    <property type="molecule type" value="Genomic_DNA"/>
</dbReference>
<name>A0A1H8IWD9_9FLAO</name>
<dbReference type="OrthoDB" id="3078827at2"/>
<evidence type="ECO:0000313" key="2">
    <source>
        <dbReference type="Proteomes" id="UP000198657"/>
    </source>
</evidence>
<dbReference type="InterPro" id="IPR032871">
    <property type="entry name" value="AHH_dom_containing"/>
</dbReference>
<organism evidence="1 2">
    <name type="scientific">Flavobacterium sinopsychrotolerans</name>
    <dbReference type="NCBI Taxonomy" id="604089"/>
    <lineage>
        <taxon>Bacteria</taxon>
        <taxon>Pseudomonadati</taxon>
        <taxon>Bacteroidota</taxon>
        <taxon>Flavobacteriia</taxon>
        <taxon>Flavobacteriales</taxon>
        <taxon>Flavobacteriaceae</taxon>
        <taxon>Flavobacterium</taxon>
    </lineage>
</organism>
<gene>
    <name evidence="1" type="ORF">SAMN04487942_0749</name>
</gene>
<dbReference type="Proteomes" id="UP000198657">
    <property type="component" value="Unassembled WGS sequence"/>
</dbReference>
<evidence type="ECO:0000313" key="1">
    <source>
        <dbReference type="EMBL" id="SEN72904.1"/>
    </source>
</evidence>
<dbReference type="STRING" id="604089.SAMN04487942_0749"/>
<sequence>MALYAIVQIFLYILKNITNFNQQFMKRILKKTIFLITAGLGLLLSSCEKNFEVKEPEIENNQSQFEKLNGFFNADAKLIPNSQLPDAFTNQLFKVLNVSSNNKQSKLAILESYFESKASVIKVDGGIITYALPIKKNIKIKSKLKKGTFSKTIGEVNCDEFLYEVFALNVDSNSGICGDLNLVSFATSYSSDSSGSSSGSGSFAPTSIYTTITNTSTGDSSTFSTPTSNSSFSNNNGVFSGIWTTITNITNSIGNFFNNIFRATKCHCAGGSTRKTSDISKENSFFVPACDCSNSDKKSQKSNSESIEFDFSIPLPDSFLTMATADDAPNCDCKFSKIDMKNASDAIKKDYFDCSCNSDSVEGIAILLELSFEQSEWLSSFENIEVKEQICKFVKENNYDAEAKVFAMKVINYCFENPVNSDSKTTSLFFKAVSATNIFQDNLTESFFQDNISYFSQDAQNQILIDPLLAAQIAQEYLIQRAVKKYLHPNWNEVQIYYSVLWDLRHMTLDAFGLIPVIGEVADLANGTLYTIEDDKVNAAFSFASAVPVYGWAAVGVKYAVKIKTVATIGTKVKLTWKVLVDGTIYFGSNSTCRAQLRKVLGLAVGNLNQAHHIIPLNKQTKSIVQKASKSGSAFHMNEALNGIPLSKAVHNGSHANYDLVIQTKFDQFDASNATPNECYDFLTDLIQDVRTWIANNPNTLINNIILQ</sequence>
<dbReference type="Pfam" id="PF14412">
    <property type="entry name" value="AHH"/>
    <property type="match status" value="1"/>
</dbReference>
<accession>A0A1H8IWD9</accession>
<dbReference type="CDD" id="cd20745">
    <property type="entry name" value="FIX_RhsA_AHH_HNH-like"/>
    <property type="match status" value="1"/>
</dbReference>
<dbReference type="AlphaFoldDB" id="A0A1H8IWD9"/>
<proteinExistence type="predicted"/>